<dbReference type="Gene3D" id="3.90.1300.10">
    <property type="entry name" value="Amidase signature (AS) domain"/>
    <property type="match status" value="1"/>
</dbReference>
<gene>
    <name evidence="2" type="ORF">GBAR_LOCUS13955</name>
</gene>
<dbReference type="Proteomes" id="UP001174909">
    <property type="component" value="Unassembled WGS sequence"/>
</dbReference>
<comment type="caution">
    <text evidence="2">The sequence shown here is derived from an EMBL/GenBank/DDBJ whole genome shotgun (WGS) entry which is preliminary data.</text>
</comment>
<dbReference type="PANTHER" id="PTHR11895:SF7">
    <property type="entry name" value="GLUTAMYL-TRNA(GLN) AMIDOTRANSFERASE SUBUNIT A, MITOCHONDRIAL"/>
    <property type="match status" value="1"/>
</dbReference>
<feature type="domain" description="Amidase" evidence="1">
    <location>
        <begin position="27"/>
        <end position="456"/>
    </location>
</feature>
<dbReference type="InterPro" id="IPR023631">
    <property type="entry name" value="Amidase_dom"/>
</dbReference>
<dbReference type="PANTHER" id="PTHR11895">
    <property type="entry name" value="TRANSAMIDASE"/>
    <property type="match status" value="1"/>
</dbReference>
<sequence length="475" mass="50230">MADRDIIYLSATELGRRIKSGEISPVEATEAYLDRIEEVEPTLNAFITVLADEAMESARQAESEISAGVDKGPLHGVPVGVKDQIHTAGILTTSASKLRADFVPDEDATVVRNLKRAGAVIIGKLNMTELAFGDPITSAFGVTGNPWDPPRNPGTSSTGSGAATAAFMCATSLGEDTGGSVRGPAANCGLVGLRPSWGRVSRYGVDGASWSLDTIGPISRTVEDCAATIGAIAGYDPRDPYTWDTPVPDYASALGGGISGLKIGLVREFTDPEVSPATSATLDAISVATDVLTELGADVQQVSLPLSPLAGLASRTISAVERAGLHPEWIRERADDFHPNIRVQLMTADLIPGMVYNKAQKMRSMIRAQTLEALESVDVLLMPTSPAPPQVMDLTAGINTEREAASWLNDASFRGLFSMVSGPALSICSGFTTEDGVELPLAMQIAGTPFDEATLLRVAHTYEQATEWHTRRPPI</sequence>
<dbReference type="Pfam" id="PF01425">
    <property type="entry name" value="Amidase"/>
    <property type="match status" value="1"/>
</dbReference>
<evidence type="ECO:0000313" key="2">
    <source>
        <dbReference type="EMBL" id="CAI8023931.1"/>
    </source>
</evidence>
<keyword evidence="3" id="KW-1185">Reference proteome</keyword>
<evidence type="ECO:0000313" key="3">
    <source>
        <dbReference type="Proteomes" id="UP001174909"/>
    </source>
</evidence>
<evidence type="ECO:0000259" key="1">
    <source>
        <dbReference type="Pfam" id="PF01425"/>
    </source>
</evidence>
<organism evidence="2 3">
    <name type="scientific">Geodia barretti</name>
    <name type="common">Barrett's horny sponge</name>
    <dbReference type="NCBI Taxonomy" id="519541"/>
    <lineage>
        <taxon>Eukaryota</taxon>
        <taxon>Metazoa</taxon>
        <taxon>Porifera</taxon>
        <taxon>Demospongiae</taxon>
        <taxon>Heteroscleromorpha</taxon>
        <taxon>Tetractinellida</taxon>
        <taxon>Astrophorina</taxon>
        <taxon>Geodiidae</taxon>
        <taxon>Geodia</taxon>
    </lineage>
</organism>
<dbReference type="SUPFAM" id="SSF75304">
    <property type="entry name" value="Amidase signature (AS) enzymes"/>
    <property type="match status" value="1"/>
</dbReference>
<reference evidence="2" key="1">
    <citation type="submission" date="2023-03" db="EMBL/GenBank/DDBJ databases">
        <authorList>
            <person name="Steffen K."/>
            <person name="Cardenas P."/>
        </authorList>
    </citation>
    <scope>NUCLEOTIDE SEQUENCE</scope>
</reference>
<dbReference type="AlphaFoldDB" id="A0AA35S8L2"/>
<dbReference type="EMBL" id="CASHTH010002045">
    <property type="protein sequence ID" value="CAI8023931.1"/>
    <property type="molecule type" value="Genomic_DNA"/>
</dbReference>
<protein>
    <submittedName>
        <fullName evidence="2">Glutamyl-tRNA(Gln) amidotransferase subunit A</fullName>
    </submittedName>
</protein>
<dbReference type="InterPro" id="IPR000120">
    <property type="entry name" value="Amidase"/>
</dbReference>
<dbReference type="GO" id="GO:0003824">
    <property type="term" value="F:catalytic activity"/>
    <property type="evidence" value="ECO:0007669"/>
    <property type="project" value="InterPro"/>
</dbReference>
<accession>A0AA35S8L2</accession>
<proteinExistence type="predicted"/>
<name>A0AA35S8L2_GEOBA</name>
<dbReference type="InterPro" id="IPR036928">
    <property type="entry name" value="AS_sf"/>
</dbReference>